<sequence length="232" mass="25747">MEKFPQKASISGRKYVTILGVRVDGTELAEVLSKIVQKIDSEAKFYIVTPNPEIILKAQNDKKLREALNSADFSIADGFGLKIAEPSLPIVRGRELMGNLCKMAKDANWKVFFLGGTKDANARAIKNAKLFYNSINIKGEAGPTLDPDGEPISEVDTKIQFDVLDKIGIIQPDILFVGFGCPKQEKWVYRNFKKLNAKCIMVVGGAIDYLAGVAKLPPAWMESLGLEWLWRL</sequence>
<evidence type="ECO:0008006" key="5">
    <source>
        <dbReference type="Google" id="ProtNLM"/>
    </source>
</evidence>
<dbReference type="PANTHER" id="PTHR34136:SF1">
    <property type="entry name" value="UDP-N-ACETYL-D-MANNOSAMINURONIC ACID TRANSFERASE"/>
    <property type="match status" value="1"/>
</dbReference>
<keyword evidence="1" id="KW-0328">Glycosyltransferase</keyword>
<dbReference type="PANTHER" id="PTHR34136">
    <property type="match status" value="1"/>
</dbReference>
<accession>A0A1F8CYM7</accession>
<organism evidence="3 4">
    <name type="scientific">Candidatus Woesebacteria bacterium RIFOXYB1_FULL_40_26</name>
    <dbReference type="NCBI Taxonomy" id="1802539"/>
    <lineage>
        <taxon>Bacteria</taxon>
        <taxon>Candidatus Woeseibacteriota</taxon>
    </lineage>
</organism>
<proteinExistence type="predicted"/>
<evidence type="ECO:0000313" key="4">
    <source>
        <dbReference type="Proteomes" id="UP000178848"/>
    </source>
</evidence>
<evidence type="ECO:0000256" key="2">
    <source>
        <dbReference type="ARBA" id="ARBA00022679"/>
    </source>
</evidence>
<dbReference type="Proteomes" id="UP000178848">
    <property type="component" value="Unassembled WGS sequence"/>
</dbReference>
<evidence type="ECO:0000313" key="3">
    <source>
        <dbReference type="EMBL" id="OGM81342.1"/>
    </source>
</evidence>
<dbReference type="AlphaFoldDB" id="A0A1F8CYM7"/>
<feature type="non-terminal residue" evidence="3">
    <location>
        <position position="232"/>
    </location>
</feature>
<dbReference type="Pfam" id="PF03808">
    <property type="entry name" value="Glyco_tran_WecG"/>
    <property type="match status" value="1"/>
</dbReference>
<dbReference type="NCBIfam" id="TIGR00696">
    <property type="entry name" value="wecG_tagA_cpsF"/>
    <property type="match status" value="1"/>
</dbReference>
<dbReference type="InterPro" id="IPR004629">
    <property type="entry name" value="WecG_TagA_CpsF"/>
</dbReference>
<evidence type="ECO:0000256" key="1">
    <source>
        <dbReference type="ARBA" id="ARBA00022676"/>
    </source>
</evidence>
<protein>
    <recommendedName>
        <fullName evidence="5">Glycosyltransferase</fullName>
    </recommendedName>
</protein>
<dbReference type="GO" id="GO:0016758">
    <property type="term" value="F:hexosyltransferase activity"/>
    <property type="evidence" value="ECO:0007669"/>
    <property type="project" value="TreeGrafter"/>
</dbReference>
<name>A0A1F8CYM7_9BACT</name>
<comment type="caution">
    <text evidence="3">The sequence shown here is derived from an EMBL/GenBank/DDBJ whole genome shotgun (WGS) entry which is preliminary data.</text>
</comment>
<keyword evidence="2" id="KW-0808">Transferase</keyword>
<dbReference type="EMBL" id="MGHZ01000011">
    <property type="protein sequence ID" value="OGM81342.1"/>
    <property type="molecule type" value="Genomic_DNA"/>
</dbReference>
<dbReference type="CDD" id="cd06533">
    <property type="entry name" value="Glyco_transf_WecG_TagA"/>
    <property type="match status" value="1"/>
</dbReference>
<gene>
    <name evidence="3" type="ORF">A2361_01560</name>
</gene>
<reference evidence="3 4" key="1">
    <citation type="journal article" date="2016" name="Nat. Commun.">
        <title>Thousands of microbial genomes shed light on interconnected biogeochemical processes in an aquifer system.</title>
        <authorList>
            <person name="Anantharaman K."/>
            <person name="Brown C.T."/>
            <person name="Hug L.A."/>
            <person name="Sharon I."/>
            <person name="Castelle C.J."/>
            <person name="Probst A.J."/>
            <person name="Thomas B.C."/>
            <person name="Singh A."/>
            <person name="Wilkins M.J."/>
            <person name="Karaoz U."/>
            <person name="Brodie E.L."/>
            <person name="Williams K.H."/>
            <person name="Hubbard S.S."/>
            <person name="Banfield J.F."/>
        </authorList>
    </citation>
    <scope>NUCLEOTIDE SEQUENCE [LARGE SCALE GENOMIC DNA]</scope>
</reference>